<name>A0A4Y2AUH7_ARAVE</name>
<dbReference type="GO" id="GO:0008270">
    <property type="term" value="F:zinc ion binding"/>
    <property type="evidence" value="ECO:0007669"/>
    <property type="project" value="InterPro"/>
</dbReference>
<dbReference type="Proteomes" id="UP000499080">
    <property type="component" value="Unassembled WGS sequence"/>
</dbReference>
<evidence type="ECO:0000313" key="1">
    <source>
        <dbReference type="EMBL" id="GBL82594.1"/>
    </source>
</evidence>
<organism evidence="1 2">
    <name type="scientific">Araneus ventricosus</name>
    <name type="common">Orbweaver spider</name>
    <name type="synonym">Epeira ventricosa</name>
    <dbReference type="NCBI Taxonomy" id="182803"/>
    <lineage>
        <taxon>Eukaryota</taxon>
        <taxon>Metazoa</taxon>
        <taxon>Ecdysozoa</taxon>
        <taxon>Arthropoda</taxon>
        <taxon>Chelicerata</taxon>
        <taxon>Arachnida</taxon>
        <taxon>Araneae</taxon>
        <taxon>Araneomorphae</taxon>
        <taxon>Entelegynae</taxon>
        <taxon>Araneoidea</taxon>
        <taxon>Araneidae</taxon>
        <taxon>Araneus</taxon>
    </lineage>
</organism>
<evidence type="ECO:0008006" key="3">
    <source>
        <dbReference type="Google" id="ProtNLM"/>
    </source>
</evidence>
<evidence type="ECO:0000313" key="2">
    <source>
        <dbReference type="Proteomes" id="UP000499080"/>
    </source>
</evidence>
<dbReference type="EMBL" id="BGPR01000029">
    <property type="protein sequence ID" value="GBL82594.1"/>
    <property type="molecule type" value="Genomic_DNA"/>
</dbReference>
<sequence length="245" mass="27745">MPRAGGYYPLLSSVVGDAVEPESLPISYGFFVFRRRSQFIYSLHVDQHSKHFSYVQIDSKQASVISKLTHLGTFPVETSFHKTLNISCGVLSNPDFIHVTEAEFVEELRDQNACAARRINIRRDGRLIPTQHVVLTFQTPVLPKSIKAGYINCKLRPYIPNPLRCFKCQRYGHSQQSCRGTDLVCGKCAESGQEINVCTSDTFNVEIVLVPMLHLPNLVLHGYLKKKLLKLKLKGILLFLKQDKL</sequence>
<dbReference type="OrthoDB" id="6434843at2759"/>
<protein>
    <recommendedName>
        <fullName evidence="3">CCHC-type domain-containing protein</fullName>
    </recommendedName>
</protein>
<comment type="caution">
    <text evidence="1">The sequence shown here is derived from an EMBL/GenBank/DDBJ whole genome shotgun (WGS) entry which is preliminary data.</text>
</comment>
<accession>A0A4Y2AUH7</accession>
<dbReference type="AlphaFoldDB" id="A0A4Y2AUH7"/>
<keyword evidence="2" id="KW-1185">Reference proteome</keyword>
<reference evidence="1 2" key="1">
    <citation type="journal article" date="2019" name="Sci. Rep.">
        <title>Orb-weaving spider Araneus ventricosus genome elucidates the spidroin gene catalogue.</title>
        <authorList>
            <person name="Kono N."/>
            <person name="Nakamura H."/>
            <person name="Ohtoshi R."/>
            <person name="Moran D.A.P."/>
            <person name="Shinohara A."/>
            <person name="Yoshida Y."/>
            <person name="Fujiwara M."/>
            <person name="Mori M."/>
            <person name="Tomita M."/>
            <person name="Arakawa K."/>
        </authorList>
    </citation>
    <scope>NUCLEOTIDE SEQUENCE [LARGE SCALE GENOMIC DNA]</scope>
</reference>
<gene>
    <name evidence="1" type="ORF">AVEN_263680_1</name>
</gene>
<dbReference type="InterPro" id="IPR036875">
    <property type="entry name" value="Znf_CCHC_sf"/>
</dbReference>
<dbReference type="GO" id="GO:0003676">
    <property type="term" value="F:nucleic acid binding"/>
    <property type="evidence" value="ECO:0007669"/>
    <property type="project" value="InterPro"/>
</dbReference>
<dbReference type="SUPFAM" id="SSF57756">
    <property type="entry name" value="Retrovirus zinc finger-like domains"/>
    <property type="match status" value="1"/>
</dbReference>
<proteinExistence type="predicted"/>